<keyword evidence="1" id="KW-0472">Membrane</keyword>
<dbReference type="PROSITE" id="PS51257">
    <property type="entry name" value="PROKAR_LIPOPROTEIN"/>
    <property type="match status" value="1"/>
</dbReference>
<comment type="caution">
    <text evidence="2">The sequence shown here is derived from an EMBL/GenBank/DDBJ whole genome shotgun (WGS) entry which is preliminary data.</text>
</comment>
<accession>A0A7Y9LBL7</accession>
<name>A0A7Y9LBL7_9ACTN</name>
<reference evidence="2 3" key="1">
    <citation type="submission" date="2020-07" db="EMBL/GenBank/DDBJ databases">
        <title>Sequencing the genomes of 1000 actinobacteria strains.</title>
        <authorList>
            <person name="Klenk H.-P."/>
        </authorList>
    </citation>
    <scope>NUCLEOTIDE SEQUENCE [LARGE SCALE GENOMIC DNA]</scope>
    <source>
        <strain evidence="2 3">DSM 22083</strain>
    </source>
</reference>
<evidence type="ECO:0000256" key="1">
    <source>
        <dbReference type="SAM" id="Phobius"/>
    </source>
</evidence>
<protein>
    <submittedName>
        <fullName evidence="2">Putative anti-sigma-YlaC factor YlaD</fullName>
    </submittedName>
</protein>
<gene>
    <name evidence="2" type="ORF">BKA15_001290</name>
</gene>
<dbReference type="EMBL" id="JACCBU010000001">
    <property type="protein sequence ID" value="NYE69961.1"/>
    <property type="molecule type" value="Genomic_DNA"/>
</dbReference>
<dbReference type="Proteomes" id="UP000569914">
    <property type="component" value="Unassembled WGS sequence"/>
</dbReference>
<evidence type="ECO:0000313" key="3">
    <source>
        <dbReference type="Proteomes" id="UP000569914"/>
    </source>
</evidence>
<feature type="transmembrane region" description="Helical" evidence="1">
    <location>
        <begin position="40"/>
        <end position="66"/>
    </location>
</feature>
<keyword evidence="3" id="KW-1185">Reference proteome</keyword>
<dbReference type="AlphaFoldDB" id="A0A7Y9LBL7"/>
<dbReference type="RefSeq" id="WP_179749085.1">
    <property type="nucleotide sequence ID" value="NZ_JACCBU010000001.1"/>
</dbReference>
<keyword evidence="1" id="KW-1133">Transmembrane helix</keyword>
<sequence length="73" mass="7306">MSRSTISIHGDAAASGGLAAAIAMMFGCLFPMIFTGDAAAGLVWGAWCAAIGFGGTYAGVFFVTLARRGRSAA</sequence>
<keyword evidence="1" id="KW-0812">Transmembrane</keyword>
<proteinExistence type="predicted"/>
<feature type="transmembrane region" description="Helical" evidence="1">
    <location>
        <begin position="12"/>
        <end position="34"/>
    </location>
</feature>
<organism evidence="2 3">
    <name type="scientific">Microlunatus parietis</name>
    <dbReference type="NCBI Taxonomy" id="682979"/>
    <lineage>
        <taxon>Bacteria</taxon>
        <taxon>Bacillati</taxon>
        <taxon>Actinomycetota</taxon>
        <taxon>Actinomycetes</taxon>
        <taxon>Propionibacteriales</taxon>
        <taxon>Propionibacteriaceae</taxon>
        <taxon>Microlunatus</taxon>
    </lineage>
</organism>
<evidence type="ECO:0000313" key="2">
    <source>
        <dbReference type="EMBL" id="NYE69961.1"/>
    </source>
</evidence>